<evidence type="ECO:0000313" key="11">
    <source>
        <dbReference type="EMBL" id="RAQ97286.1"/>
    </source>
</evidence>
<evidence type="ECO:0000256" key="1">
    <source>
        <dbReference type="ARBA" id="ARBA00006540"/>
    </source>
</evidence>
<sequence length="275" mass="29979">MLNGLLGRKVGMTQVFGPDGNAIPVTVIEAGPCIVTQIKTTARDGYEAVQIGFEPIPVKRTTRPLLGHLGHRLPLLRAQRRRLQQYQQEQRAKARDQEEGAKSGSAAQTSEEKKPDKQIQKLLALQENRQRRPGPELGPFRILREVKLEEGASPDKLELGARFDVSLFKVGEFVDVIGTSKGKGFQGGVKRHGFAGGPKTHGQSDRHRAPGSIGSGTTPGRVLKGLRMAGHMGNARVTVKRLRVIQADPERNLLVVKGSVPGANGGLLMIRKHKR</sequence>
<evidence type="ECO:0000256" key="2">
    <source>
        <dbReference type="ARBA" id="ARBA00022730"/>
    </source>
</evidence>
<dbReference type="SUPFAM" id="SSF50447">
    <property type="entry name" value="Translation proteins"/>
    <property type="match status" value="1"/>
</dbReference>
<evidence type="ECO:0000256" key="5">
    <source>
        <dbReference type="ARBA" id="ARBA00023274"/>
    </source>
</evidence>
<dbReference type="NCBIfam" id="TIGR03625">
    <property type="entry name" value="L3_bact"/>
    <property type="match status" value="1"/>
</dbReference>
<dbReference type="RefSeq" id="WP_399357841.1">
    <property type="nucleotide sequence ID" value="NZ_MCIF01000002.1"/>
</dbReference>
<evidence type="ECO:0000313" key="12">
    <source>
        <dbReference type="Proteomes" id="UP000248706"/>
    </source>
</evidence>
<dbReference type="FunFam" id="2.40.30.10:FF:000004">
    <property type="entry name" value="50S ribosomal protein L3"/>
    <property type="match status" value="1"/>
</dbReference>
<dbReference type="InterPro" id="IPR000597">
    <property type="entry name" value="Ribosomal_uL3"/>
</dbReference>
<evidence type="ECO:0000256" key="8">
    <source>
        <dbReference type="RuleBase" id="RU003905"/>
    </source>
</evidence>
<dbReference type="EMBL" id="MCIF01000002">
    <property type="protein sequence ID" value="RAQ97286.1"/>
    <property type="molecule type" value="Genomic_DNA"/>
</dbReference>
<name>A0A328VHQ7_9CHLR</name>
<keyword evidence="3 7" id="KW-0694">RNA-binding</keyword>
<dbReference type="InterPro" id="IPR019927">
    <property type="entry name" value="Ribosomal_uL3_bac/org-type"/>
</dbReference>
<comment type="similarity">
    <text evidence="1 7 8">Belongs to the universal ribosomal protein uL3 family.</text>
</comment>
<evidence type="ECO:0000256" key="4">
    <source>
        <dbReference type="ARBA" id="ARBA00022980"/>
    </source>
</evidence>
<keyword evidence="4 7" id="KW-0689">Ribosomal protein</keyword>
<feature type="compositionally biased region" description="Basic and acidic residues" evidence="10">
    <location>
        <begin position="90"/>
        <end position="101"/>
    </location>
</feature>
<dbReference type="InterPro" id="IPR019926">
    <property type="entry name" value="Ribosomal_uL3_CS"/>
</dbReference>
<dbReference type="Pfam" id="PF00297">
    <property type="entry name" value="Ribosomal_L3"/>
    <property type="match status" value="1"/>
</dbReference>
<evidence type="ECO:0000256" key="7">
    <source>
        <dbReference type="HAMAP-Rule" id="MF_01325"/>
    </source>
</evidence>
<dbReference type="GO" id="GO:0022625">
    <property type="term" value="C:cytosolic large ribosomal subunit"/>
    <property type="evidence" value="ECO:0007669"/>
    <property type="project" value="TreeGrafter"/>
</dbReference>
<dbReference type="Gene3D" id="2.40.30.10">
    <property type="entry name" value="Translation factors"/>
    <property type="match status" value="2"/>
</dbReference>
<gene>
    <name evidence="7" type="primary">rplC</name>
    <name evidence="11" type="ORF">A4R35_17235</name>
</gene>
<evidence type="ECO:0000256" key="3">
    <source>
        <dbReference type="ARBA" id="ARBA00022884"/>
    </source>
</evidence>
<comment type="subunit">
    <text evidence="7 9">Part of the 50S ribosomal subunit. Forms a cluster with proteins L14 and L19.</text>
</comment>
<dbReference type="AlphaFoldDB" id="A0A328VHQ7"/>
<proteinExistence type="inferred from homology"/>
<evidence type="ECO:0000256" key="10">
    <source>
        <dbReference type="SAM" id="MobiDB-lite"/>
    </source>
</evidence>
<keyword evidence="12" id="KW-1185">Reference proteome</keyword>
<feature type="region of interest" description="Disordered" evidence="10">
    <location>
        <begin position="195"/>
        <end position="219"/>
    </location>
</feature>
<dbReference type="InterPro" id="IPR009000">
    <property type="entry name" value="Transl_B-barrel_sf"/>
</dbReference>
<dbReference type="PANTHER" id="PTHR11229">
    <property type="entry name" value="50S RIBOSOMAL PROTEIN L3"/>
    <property type="match status" value="1"/>
</dbReference>
<dbReference type="PROSITE" id="PS00474">
    <property type="entry name" value="RIBOSOMAL_L3"/>
    <property type="match status" value="1"/>
</dbReference>
<dbReference type="HAMAP" id="MF_01325_B">
    <property type="entry name" value="Ribosomal_uL3_B"/>
    <property type="match status" value="1"/>
</dbReference>
<dbReference type="PANTHER" id="PTHR11229:SF16">
    <property type="entry name" value="LARGE RIBOSOMAL SUBUNIT PROTEIN UL3C"/>
    <property type="match status" value="1"/>
</dbReference>
<protein>
    <recommendedName>
        <fullName evidence="6 7">Large ribosomal subunit protein uL3</fullName>
    </recommendedName>
</protein>
<comment type="function">
    <text evidence="7 9">One of the primary rRNA binding proteins, it binds directly near the 3'-end of the 23S rRNA, where it nucleates assembly of the 50S subunit.</text>
</comment>
<reference evidence="11 12" key="1">
    <citation type="submission" date="2016-08" db="EMBL/GenBank/DDBJ databases">
        <title>Analysis of Carbohydrate Active Enzymes in Thermogemmatispora T81 Reveals Carbohydrate Degradation Ability.</title>
        <authorList>
            <person name="Tomazini A."/>
            <person name="Lal S."/>
            <person name="Stott M."/>
            <person name="Henrissat B."/>
            <person name="Polikarpov I."/>
            <person name="Sparling R."/>
            <person name="Levin D.B."/>
        </authorList>
    </citation>
    <scope>NUCLEOTIDE SEQUENCE [LARGE SCALE GENOMIC DNA]</scope>
    <source>
        <strain evidence="11 12">T81</strain>
    </source>
</reference>
<comment type="caution">
    <text evidence="11">The sequence shown here is derived from an EMBL/GenBank/DDBJ whole genome shotgun (WGS) entry which is preliminary data.</text>
</comment>
<organism evidence="11 12">
    <name type="scientific">Thermogemmatispora tikiterensis</name>
    <dbReference type="NCBI Taxonomy" id="1825093"/>
    <lineage>
        <taxon>Bacteria</taxon>
        <taxon>Bacillati</taxon>
        <taxon>Chloroflexota</taxon>
        <taxon>Ktedonobacteria</taxon>
        <taxon>Thermogemmatisporales</taxon>
        <taxon>Thermogemmatisporaceae</taxon>
        <taxon>Thermogemmatispora</taxon>
    </lineage>
</organism>
<dbReference type="GO" id="GO:0019843">
    <property type="term" value="F:rRNA binding"/>
    <property type="evidence" value="ECO:0007669"/>
    <property type="project" value="UniProtKB-UniRule"/>
</dbReference>
<keyword evidence="2 7" id="KW-0699">rRNA-binding</keyword>
<keyword evidence="5 7" id="KW-0687">Ribonucleoprotein</keyword>
<evidence type="ECO:0000256" key="9">
    <source>
        <dbReference type="RuleBase" id="RU003906"/>
    </source>
</evidence>
<feature type="region of interest" description="Disordered" evidence="10">
    <location>
        <begin position="84"/>
        <end position="118"/>
    </location>
</feature>
<dbReference type="Proteomes" id="UP000248706">
    <property type="component" value="Unassembled WGS sequence"/>
</dbReference>
<dbReference type="GO" id="GO:0003735">
    <property type="term" value="F:structural constituent of ribosome"/>
    <property type="evidence" value="ECO:0007669"/>
    <property type="project" value="UniProtKB-UniRule"/>
</dbReference>
<accession>A0A328VHQ7</accession>
<evidence type="ECO:0000256" key="6">
    <source>
        <dbReference type="ARBA" id="ARBA00035243"/>
    </source>
</evidence>
<dbReference type="GO" id="GO:0006412">
    <property type="term" value="P:translation"/>
    <property type="evidence" value="ECO:0007669"/>
    <property type="project" value="UniProtKB-UniRule"/>
</dbReference>